<feature type="region of interest" description="Disordered" evidence="4">
    <location>
        <begin position="548"/>
        <end position="585"/>
    </location>
</feature>
<sequence>MAEVKCSSSSTGSPTNNGLVVNAELEMKKLQELVRKLEKQNEQLRNRASAVSNCTPSPHLLLQHQHPPSVVHQPGTCIHSSPVLSRPTGLFLPSPLPTLLCTSALAGSLFSPDSMGYYSNNNRLPFSCINAAEGPQNDCTVPGSSPLDEVEILDLEDGYCSGDEETWLYVSPTKNQRPFDSALSPEQWCRQVLDNPSPEIEAAKRSLCFRLEQAGRWRSLFSTPVSMSFPYSPVARLTPYCNTPSVLKNTTKAILTPEKTGYNLKTSQLSPQSSVDSELSTSELEDDSISMGYKLQDLTDVQIMARLQEESLRQDFATTSTCSSVSRPRPSFSLYSGKKLSCSSDQDFDRYSVEDDDDDFDHLPPPQPRLSRCSPLQRGLSHSQTFSSIRECRKSPSSQFVNGYQQYNYSSQPQTPEQQQSRTNADKLRRSMPNLARMTSTHNSPVVSMATVRNSQSFDSNLHGAANGVSRMQSSIPSPGQLQQRVHSVGHFPVSVRAPLKATAYVSPTVQGGSGIPSSISLQSLSSSGIPMPNKTTSAVTVGRSALPRPALSTANGSSIPRSKIAQPQRSFLQPPKTLSSLSTLRDGNWRDGCY</sequence>
<proteinExistence type="inferred from homology"/>
<dbReference type="PANTHER" id="PTHR22406">
    <property type="entry name" value="NASCENT POLYPEPTIDE-ASSOCIATED COMPLEX SUBUNIT ALPHA, MUSCLE-SPECIFIC FORM"/>
    <property type="match status" value="1"/>
</dbReference>
<dbReference type="PANTHER" id="PTHR22406:SF2">
    <property type="entry name" value="SLAIN MOTIF-CONTAINING PROTEIN 1"/>
    <property type="match status" value="1"/>
</dbReference>
<reference evidence="5" key="1">
    <citation type="submission" date="2024-06" db="UniProtKB">
        <authorList>
            <consortium name="RefSeq"/>
        </authorList>
    </citation>
    <scope>NUCLEOTIDE SEQUENCE [LARGE SCALE GENOMIC DNA]</scope>
    <source>
        <strain evidence="5">J_2021</strain>
    </source>
</reference>
<keyword evidence="5" id="KW-1185">Reference proteome</keyword>
<feature type="compositionally biased region" description="Low complexity" evidence="4">
    <location>
        <begin position="273"/>
        <end position="282"/>
    </location>
</feature>
<feature type="region of interest" description="Disordered" evidence="4">
    <location>
        <begin position="264"/>
        <end position="283"/>
    </location>
</feature>
<evidence type="ECO:0000313" key="5">
    <source>
        <dbReference type="Proteomes" id="UP000186698"/>
    </source>
</evidence>
<dbReference type="Bgee" id="108709767">
    <property type="expression patterns" value="Expressed in brain and 6 other cell types or tissues"/>
</dbReference>
<dbReference type="GO" id="GO:0007020">
    <property type="term" value="P:microtubule nucleation"/>
    <property type="evidence" value="ECO:0000318"/>
    <property type="project" value="GO_Central"/>
</dbReference>
<dbReference type="Xenbase" id="XB-GENE-6488627">
    <property type="gene designation" value="slain1.S"/>
</dbReference>
<dbReference type="InterPro" id="IPR026179">
    <property type="entry name" value="Slain"/>
</dbReference>
<feature type="compositionally biased region" description="Polar residues" evidence="4">
    <location>
        <begin position="553"/>
        <end position="585"/>
    </location>
</feature>
<evidence type="ECO:0000256" key="1">
    <source>
        <dbReference type="ARBA" id="ARBA00006652"/>
    </source>
</evidence>
<dbReference type="PaxDb" id="8355-A0A1L8H952"/>
<feature type="region of interest" description="Disordered" evidence="4">
    <location>
        <begin position="350"/>
        <end position="378"/>
    </location>
</feature>
<evidence type="ECO:0000256" key="3">
    <source>
        <dbReference type="SAM" id="Coils"/>
    </source>
</evidence>
<evidence type="ECO:0000313" key="7">
    <source>
        <dbReference type="Xenbase" id="XB-GENE-6488627"/>
    </source>
</evidence>
<dbReference type="AGR" id="Xenbase:XB-GENE-6488627"/>
<dbReference type="GeneID" id="108709767"/>
<evidence type="ECO:0000313" key="6">
    <source>
        <dbReference type="RefSeq" id="XP_018105380.1"/>
    </source>
</evidence>
<dbReference type="STRING" id="8355.A0A1L8H952"/>
<accession>A0A1L8H952</accession>
<dbReference type="OMA" id="TPERTGC"/>
<gene>
    <name evidence="6 7" type="primary">slain1.S</name>
</gene>
<keyword evidence="2 3" id="KW-0175">Coiled coil</keyword>
<dbReference type="KEGG" id="xla:108709767"/>
<name>A0A1L8H952_XENLA</name>
<dbReference type="AlphaFoldDB" id="A0A1L8H952"/>
<organism evidence="5 6">
    <name type="scientific">Xenopus laevis</name>
    <name type="common">African clawed frog</name>
    <dbReference type="NCBI Taxonomy" id="8355"/>
    <lineage>
        <taxon>Eukaryota</taxon>
        <taxon>Metazoa</taxon>
        <taxon>Chordata</taxon>
        <taxon>Craniata</taxon>
        <taxon>Vertebrata</taxon>
        <taxon>Euteleostomi</taxon>
        <taxon>Amphibia</taxon>
        <taxon>Batrachia</taxon>
        <taxon>Anura</taxon>
        <taxon>Pipoidea</taxon>
        <taxon>Pipidae</taxon>
        <taxon>Xenopodinae</taxon>
        <taxon>Xenopus</taxon>
        <taxon>Xenopus</taxon>
    </lineage>
</organism>
<feature type="coiled-coil region" evidence="3">
    <location>
        <begin position="20"/>
        <end position="54"/>
    </location>
</feature>
<evidence type="ECO:0000256" key="2">
    <source>
        <dbReference type="ARBA" id="ARBA00023054"/>
    </source>
</evidence>
<dbReference type="Pfam" id="PF15301">
    <property type="entry name" value="SLAIN"/>
    <property type="match status" value="1"/>
</dbReference>
<dbReference type="CTD" id="108709767"/>
<comment type="similarity">
    <text evidence="1">Belongs to the SLAIN motif-containing family.</text>
</comment>
<dbReference type="RefSeq" id="XP_018105380.1">
    <property type="nucleotide sequence ID" value="XM_018249891.2"/>
</dbReference>
<dbReference type="GO" id="GO:0031116">
    <property type="term" value="P:positive regulation of microtubule polymerization"/>
    <property type="evidence" value="ECO:0000318"/>
    <property type="project" value="GO_Central"/>
</dbReference>
<dbReference type="GO" id="GO:0031122">
    <property type="term" value="P:cytoplasmic microtubule organization"/>
    <property type="evidence" value="ECO:0000318"/>
    <property type="project" value="GO_Central"/>
</dbReference>
<dbReference type="GO" id="GO:0035371">
    <property type="term" value="C:microtubule plus-end"/>
    <property type="evidence" value="ECO:0007669"/>
    <property type="project" value="TreeGrafter"/>
</dbReference>
<dbReference type="Proteomes" id="UP000186698">
    <property type="component" value="Chromosome 2S"/>
</dbReference>
<protein>
    <submittedName>
        <fullName evidence="6">SLAIN motif-containing protein 1</fullName>
    </submittedName>
</protein>
<dbReference type="OrthoDB" id="8819875at2759"/>
<reference evidence="6" key="2">
    <citation type="submission" date="2025-08" db="UniProtKB">
        <authorList>
            <consortium name="RefSeq"/>
        </authorList>
    </citation>
    <scope>IDENTIFICATION</scope>
    <source>
        <strain evidence="6">J_2021</strain>
        <tissue evidence="6">Erythrocytes</tissue>
    </source>
</reference>
<evidence type="ECO:0000256" key="4">
    <source>
        <dbReference type="SAM" id="MobiDB-lite"/>
    </source>
</evidence>